<evidence type="ECO:0000313" key="7">
    <source>
        <dbReference type="EnsemblProtists" id="EOD40207"/>
    </source>
</evidence>
<dbReference type="InterPro" id="IPR052032">
    <property type="entry name" value="ATP-dep_AA_Ligase"/>
</dbReference>
<feature type="domain" description="ATP-grasp" evidence="6">
    <location>
        <begin position="127"/>
        <end position="329"/>
    </location>
</feature>
<evidence type="ECO:0000256" key="5">
    <source>
        <dbReference type="SAM" id="Phobius"/>
    </source>
</evidence>
<dbReference type="HOGENOM" id="CLU_029016_3_1_1"/>
<proteinExistence type="predicted"/>
<dbReference type="GeneID" id="17269452"/>
<dbReference type="KEGG" id="ehx:EMIHUDRAFT_223094"/>
<evidence type="ECO:0000256" key="1">
    <source>
        <dbReference type="ARBA" id="ARBA00022598"/>
    </source>
</evidence>
<organism evidence="7 8">
    <name type="scientific">Emiliania huxleyi (strain CCMP1516)</name>
    <dbReference type="NCBI Taxonomy" id="280463"/>
    <lineage>
        <taxon>Eukaryota</taxon>
        <taxon>Haptista</taxon>
        <taxon>Haptophyta</taxon>
        <taxon>Prymnesiophyceae</taxon>
        <taxon>Isochrysidales</taxon>
        <taxon>Noelaerhabdaceae</taxon>
        <taxon>Emiliania</taxon>
    </lineage>
</organism>
<sequence length="509" mass="55519">MPISKGVVVVVDPATTGGALAVEVSKRGYEVIALWTDECAGMEDHVNQETAAWKESKGYFCELKERPTIEDTAAYVVKLSGGKPPLAIMCGAESGVKVCDKLTEFLKMRGNTTANGMENRRDKMVQQNAVKKTGVRAVRGLDGKVWEGEIEEFVDSEPFPIVVKPVESAGSEGVKLVRTKEEAQAHFHLLMNSQRMIGASDAAVCIQEFLKGTEYVVDQVSKDGYHKTMMVWQYDKRPRNGSQFVYFGMVPVNPQSKTAQWLIQYTRCALDAIHFKNGPSHSEIMMTAQGPCLVEINCRCHGGNGAWMPLASALTGGYNQVTASIDCYLDDAAWNELPSAPAYPFKGSGCNIMFVSYVDGKVVSCPGYEEIKNFKSYVHVDEDISPGDSISKTIDLFTSTGQCILSHPDPAVVEADVKRIRHLENSNKMFIVEGVTADERASIASERTSTVRPSMVDRMQEQHATAELMAAQIEYDAKVAEEKKKSTVLAAGAAAAVGTLGAALLMVKK</sequence>
<name>A0A0D3KWS2_EMIH1</name>
<dbReference type="Pfam" id="PF13535">
    <property type="entry name" value="ATP-grasp_4"/>
    <property type="match status" value="1"/>
</dbReference>
<feature type="transmembrane region" description="Helical" evidence="5">
    <location>
        <begin position="488"/>
        <end position="507"/>
    </location>
</feature>
<dbReference type="SUPFAM" id="SSF56059">
    <property type="entry name" value="Glutathione synthetase ATP-binding domain-like"/>
    <property type="match status" value="1"/>
</dbReference>
<dbReference type="RefSeq" id="XP_005776336.1">
    <property type="nucleotide sequence ID" value="XM_005776279.1"/>
</dbReference>
<dbReference type="RefSeq" id="XP_005792636.1">
    <property type="nucleotide sequence ID" value="XM_005792579.1"/>
</dbReference>
<dbReference type="EnsemblProtists" id="EOD23907">
    <property type="protein sequence ID" value="EOD23907"/>
    <property type="gene ID" value="EMIHUDRAFT_206883"/>
</dbReference>
<dbReference type="PANTHER" id="PTHR43585:SF2">
    <property type="entry name" value="ATP-GRASP ENZYME FSQD"/>
    <property type="match status" value="1"/>
</dbReference>
<keyword evidence="5" id="KW-0472">Membrane</keyword>
<dbReference type="AlphaFoldDB" id="A0A0D3KWS2"/>
<evidence type="ECO:0000259" key="6">
    <source>
        <dbReference type="PROSITE" id="PS50975"/>
    </source>
</evidence>
<dbReference type="EnsemblProtists" id="EOD40207">
    <property type="protein sequence ID" value="EOD40207"/>
    <property type="gene ID" value="EMIHUDRAFT_223094"/>
</dbReference>
<evidence type="ECO:0000313" key="8">
    <source>
        <dbReference type="Proteomes" id="UP000013827"/>
    </source>
</evidence>
<evidence type="ECO:0000256" key="4">
    <source>
        <dbReference type="PROSITE-ProRule" id="PRU00409"/>
    </source>
</evidence>
<dbReference type="Proteomes" id="UP000013827">
    <property type="component" value="Unassembled WGS sequence"/>
</dbReference>
<dbReference type="eggNOG" id="ENOG502RX5P">
    <property type="taxonomic scope" value="Eukaryota"/>
</dbReference>
<dbReference type="Gene3D" id="3.30.470.20">
    <property type="entry name" value="ATP-grasp fold, B domain"/>
    <property type="match status" value="1"/>
</dbReference>
<evidence type="ECO:0000256" key="3">
    <source>
        <dbReference type="ARBA" id="ARBA00022840"/>
    </source>
</evidence>
<keyword evidence="5" id="KW-0812">Transmembrane</keyword>
<dbReference type="InterPro" id="IPR011761">
    <property type="entry name" value="ATP-grasp"/>
</dbReference>
<keyword evidence="1" id="KW-0436">Ligase</keyword>
<reference evidence="8" key="1">
    <citation type="journal article" date="2013" name="Nature">
        <title>Pan genome of the phytoplankton Emiliania underpins its global distribution.</title>
        <authorList>
            <person name="Read B.A."/>
            <person name="Kegel J."/>
            <person name="Klute M.J."/>
            <person name="Kuo A."/>
            <person name="Lefebvre S.C."/>
            <person name="Maumus F."/>
            <person name="Mayer C."/>
            <person name="Miller J."/>
            <person name="Monier A."/>
            <person name="Salamov A."/>
            <person name="Young J."/>
            <person name="Aguilar M."/>
            <person name="Claverie J.M."/>
            <person name="Frickenhaus S."/>
            <person name="Gonzalez K."/>
            <person name="Herman E.K."/>
            <person name="Lin Y.C."/>
            <person name="Napier J."/>
            <person name="Ogata H."/>
            <person name="Sarno A.F."/>
            <person name="Shmutz J."/>
            <person name="Schroeder D."/>
            <person name="de Vargas C."/>
            <person name="Verret F."/>
            <person name="von Dassow P."/>
            <person name="Valentin K."/>
            <person name="Van de Peer Y."/>
            <person name="Wheeler G."/>
            <person name="Dacks J.B."/>
            <person name="Delwiche C.F."/>
            <person name="Dyhrman S.T."/>
            <person name="Glockner G."/>
            <person name="John U."/>
            <person name="Richards T."/>
            <person name="Worden A.Z."/>
            <person name="Zhang X."/>
            <person name="Grigoriev I.V."/>
            <person name="Allen A.E."/>
            <person name="Bidle K."/>
            <person name="Borodovsky M."/>
            <person name="Bowler C."/>
            <person name="Brownlee C."/>
            <person name="Cock J.M."/>
            <person name="Elias M."/>
            <person name="Gladyshev V.N."/>
            <person name="Groth M."/>
            <person name="Guda C."/>
            <person name="Hadaegh A."/>
            <person name="Iglesias-Rodriguez M.D."/>
            <person name="Jenkins J."/>
            <person name="Jones B.M."/>
            <person name="Lawson T."/>
            <person name="Leese F."/>
            <person name="Lindquist E."/>
            <person name="Lobanov A."/>
            <person name="Lomsadze A."/>
            <person name="Malik S.B."/>
            <person name="Marsh M.E."/>
            <person name="Mackinder L."/>
            <person name="Mock T."/>
            <person name="Mueller-Roeber B."/>
            <person name="Pagarete A."/>
            <person name="Parker M."/>
            <person name="Probert I."/>
            <person name="Quesneville H."/>
            <person name="Raines C."/>
            <person name="Rensing S.A."/>
            <person name="Riano-Pachon D.M."/>
            <person name="Richier S."/>
            <person name="Rokitta S."/>
            <person name="Shiraiwa Y."/>
            <person name="Soanes D.M."/>
            <person name="van der Giezen M."/>
            <person name="Wahlund T.M."/>
            <person name="Williams B."/>
            <person name="Wilson W."/>
            <person name="Wolfe G."/>
            <person name="Wurch L.L."/>
        </authorList>
    </citation>
    <scope>NUCLEOTIDE SEQUENCE</scope>
</reference>
<dbReference type="PROSITE" id="PS50975">
    <property type="entry name" value="ATP_GRASP"/>
    <property type="match status" value="1"/>
</dbReference>
<accession>A0A0D3KWS2</accession>
<protein>
    <recommendedName>
        <fullName evidence="6">ATP-grasp domain-containing protein</fullName>
    </recommendedName>
</protein>
<dbReference type="GO" id="GO:0046872">
    <property type="term" value="F:metal ion binding"/>
    <property type="evidence" value="ECO:0007669"/>
    <property type="project" value="InterPro"/>
</dbReference>
<keyword evidence="8" id="KW-1185">Reference proteome</keyword>
<dbReference type="PANTHER" id="PTHR43585">
    <property type="entry name" value="FUMIPYRROLE BIOSYNTHESIS PROTEIN C"/>
    <property type="match status" value="1"/>
</dbReference>
<keyword evidence="5" id="KW-1133">Transmembrane helix</keyword>
<dbReference type="PaxDb" id="2903-EOD23907"/>
<dbReference type="GO" id="GO:0016874">
    <property type="term" value="F:ligase activity"/>
    <property type="evidence" value="ECO:0007669"/>
    <property type="project" value="UniProtKB-KW"/>
</dbReference>
<keyword evidence="2 4" id="KW-0547">Nucleotide-binding</keyword>
<keyword evidence="3 4" id="KW-0067">ATP-binding</keyword>
<dbReference type="GeneID" id="17285478"/>
<evidence type="ECO:0000256" key="2">
    <source>
        <dbReference type="ARBA" id="ARBA00022741"/>
    </source>
</evidence>
<reference evidence="7" key="2">
    <citation type="submission" date="2024-10" db="UniProtKB">
        <authorList>
            <consortium name="EnsemblProtists"/>
        </authorList>
    </citation>
    <scope>IDENTIFICATION</scope>
</reference>
<dbReference type="GO" id="GO:0005524">
    <property type="term" value="F:ATP binding"/>
    <property type="evidence" value="ECO:0007669"/>
    <property type="project" value="UniProtKB-UniRule"/>
</dbReference>
<dbReference type="KEGG" id="ehx:EMIHUDRAFT_206883"/>